<comment type="catalytic activity">
    <reaction evidence="5">
        <text>glycyl-tRNA(Gly) + acetyl-CoA = N-acetylglycyl-tRNA(Gly) + CoA + H(+)</text>
        <dbReference type="Rhea" id="RHEA:81867"/>
        <dbReference type="Rhea" id="RHEA-COMP:9683"/>
        <dbReference type="Rhea" id="RHEA-COMP:19766"/>
        <dbReference type="ChEBI" id="CHEBI:15378"/>
        <dbReference type="ChEBI" id="CHEBI:57287"/>
        <dbReference type="ChEBI" id="CHEBI:57288"/>
        <dbReference type="ChEBI" id="CHEBI:78522"/>
        <dbReference type="ChEBI" id="CHEBI:232036"/>
    </reaction>
</comment>
<dbReference type="KEGG" id="doe:DENOEST_1746"/>
<evidence type="ECO:0000256" key="4">
    <source>
        <dbReference type="ARBA" id="ARBA00023315"/>
    </source>
</evidence>
<organism evidence="6 7">
    <name type="scientific">Denitratisoma oestradiolicum</name>
    <dbReference type="NCBI Taxonomy" id="311182"/>
    <lineage>
        <taxon>Bacteria</taxon>
        <taxon>Pseudomonadati</taxon>
        <taxon>Pseudomonadota</taxon>
        <taxon>Betaproteobacteria</taxon>
        <taxon>Nitrosomonadales</taxon>
        <taxon>Sterolibacteriaceae</taxon>
        <taxon>Denitratisoma</taxon>
    </lineage>
</organism>
<dbReference type="Pfam" id="PF13673">
    <property type="entry name" value="Acetyltransf_10"/>
    <property type="match status" value="1"/>
</dbReference>
<dbReference type="RefSeq" id="WP_145768941.1">
    <property type="nucleotide sequence ID" value="NZ_LR778301.1"/>
</dbReference>
<sequence>MKLPLRGPELLTEAHDVSGFDCGNEALNRFLHRHALQNQRNQSARTYVALRGEAHVIGYYSLAAASAEYETVPARIAKGLAQHPVPLTLLARLAVDQEEQGSGIGAGLLKDALKRFLQAQSIIAARALVVHAKDDQAVEFYQHFGFVPSPLDPYHLYLMTKDIHECLV</sequence>
<dbReference type="PANTHER" id="PTHR36449:SF1">
    <property type="entry name" value="ACETYLTRANSFERASE"/>
    <property type="match status" value="1"/>
</dbReference>
<keyword evidence="3 6" id="KW-0808">Transferase</keyword>
<protein>
    <submittedName>
        <fullName evidence="6">GNAT family N-acetyltransferase</fullName>
    </submittedName>
</protein>
<dbReference type="PANTHER" id="PTHR36449">
    <property type="entry name" value="ACETYLTRANSFERASE-RELATED"/>
    <property type="match status" value="1"/>
</dbReference>
<name>A0A6S6Y119_9PROT</name>
<keyword evidence="7" id="KW-1185">Reference proteome</keyword>
<dbReference type="AlphaFoldDB" id="A0A6S6Y119"/>
<dbReference type="InterPro" id="IPR016181">
    <property type="entry name" value="Acyl_CoA_acyltransferase"/>
</dbReference>
<evidence type="ECO:0000313" key="7">
    <source>
        <dbReference type="Proteomes" id="UP000515733"/>
    </source>
</evidence>
<evidence type="ECO:0000313" key="6">
    <source>
        <dbReference type="EMBL" id="CAB1368911.1"/>
    </source>
</evidence>
<dbReference type="OrthoDB" id="9799147at2"/>
<dbReference type="SUPFAM" id="SSF55729">
    <property type="entry name" value="Acyl-CoA N-acyltransferases (Nat)"/>
    <property type="match status" value="1"/>
</dbReference>
<reference evidence="6 7" key="1">
    <citation type="submission" date="2020-03" db="EMBL/GenBank/DDBJ databases">
        <authorList>
            <consortium name="Genoscope - CEA"/>
            <person name="William W."/>
        </authorList>
    </citation>
    <scope>NUCLEOTIDE SEQUENCE [LARGE SCALE GENOMIC DNA]</scope>
    <source>
        <strain evidence="7">DSM 16959</strain>
    </source>
</reference>
<dbReference type="InterPro" id="IPR000182">
    <property type="entry name" value="GNAT_dom"/>
</dbReference>
<evidence type="ECO:0000256" key="3">
    <source>
        <dbReference type="ARBA" id="ARBA00022679"/>
    </source>
</evidence>
<dbReference type="Gene3D" id="3.40.630.30">
    <property type="match status" value="1"/>
</dbReference>
<accession>A0A6S6Y119</accession>
<keyword evidence="1" id="KW-0678">Repressor</keyword>
<keyword evidence="4" id="KW-0012">Acyltransferase</keyword>
<dbReference type="EMBL" id="LR778301">
    <property type="protein sequence ID" value="CAB1368911.1"/>
    <property type="molecule type" value="Genomic_DNA"/>
</dbReference>
<proteinExistence type="predicted"/>
<dbReference type="GO" id="GO:0016747">
    <property type="term" value="F:acyltransferase activity, transferring groups other than amino-acyl groups"/>
    <property type="evidence" value="ECO:0007669"/>
    <property type="project" value="InterPro"/>
</dbReference>
<keyword evidence="2" id="KW-1277">Toxin-antitoxin system</keyword>
<dbReference type="Proteomes" id="UP000515733">
    <property type="component" value="Chromosome"/>
</dbReference>
<evidence type="ECO:0000256" key="5">
    <source>
        <dbReference type="ARBA" id="ARBA00049880"/>
    </source>
</evidence>
<gene>
    <name evidence="6" type="ORF">DENOEST_1746</name>
</gene>
<evidence type="ECO:0000256" key="1">
    <source>
        <dbReference type="ARBA" id="ARBA00022491"/>
    </source>
</evidence>
<dbReference type="PROSITE" id="PS51186">
    <property type="entry name" value="GNAT"/>
    <property type="match status" value="1"/>
</dbReference>
<evidence type="ECO:0000256" key="2">
    <source>
        <dbReference type="ARBA" id="ARBA00022649"/>
    </source>
</evidence>